<proteinExistence type="predicted"/>
<name>A0A8X6F480_TRICU</name>
<reference evidence="1" key="1">
    <citation type="submission" date="2020-07" db="EMBL/GenBank/DDBJ databases">
        <title>Multicomponent nature underlies the extraordinary mechanical properties of spider dragline silk.</title>
        <authorList>
            <person name="Kono N."/>
            <person name="Nakamura H."/>
            <person name="Mori M."/>
            <person name="Yoshida Y."/>
            <person name="Ohtoshi R."/>
            <person name="Malay A.D."/>
            <person name="Moran D.A.P."/>
            <person name="Tomita M."/>
            <person name="Numata K."/>
            <person name="Arakawa K."/>
        </authorList>
    </citation>
    <scope>NUCLEOTIDE SEQUENCE</scope>
</reference>
<gene>
    <name evidence="1" type="ORF">TNCT_209241</name>
</gene>
<keyword evidence="2" id="KW-1185">Reference proteome</keyword>
<comment type="caution">
    <text evidence="1">The sequence shown here is derived from an EMBL/GenBank/DDBJ whole genome shotgun (WGS) entry which is preliminary data.</text>
</comment>
<evidence type="ECO:0000313" key="1">
    <source>
        <dbReference type="EMBL" id="GFQ70705.1"/>
    </source>
</evidence>
<dbReference type="Proteomes" id="UP000887116">
    <property type="component" value="Unassembled WGS sequence"/>
</dbReference>
<sequence>MLAWVNRWQPDMQEAFDAETRDHGFVCVVAPFIKSFSKSIKMFDSILLFREEGLGLVEGHAVMIRSEYQDFGLQNSFSGESIAELIPGGGRVQWDQTDTCRWIELVSTR</sequence>
<accession>A0A8X6F480</accession>
<evidence type="ECO:0000313" key="2">
    <source>
        <dbReference type="Proteomes" id="UP000887116"/>
    </source>
</evidence>
<dbReference type="AlphaFoldDB" id="A0A8X6F480"/>
<organism evidence="1 2">
    <name type="scientific">Trichonephila clavata</name>
    <name type="common">Joro spider</name>
    <name type="synonym">Nephila clavata</name>
    <dbReference type="NCBI Taxonomy" id="2740835"/>
    <lineage>
        <taxon>Eukaryota</taxon>
        <taxon>Metazoa</taxon>
        <taxon>Ecdysozoa</taxon>
        <taxon>Arthropoda</taxon>
        <taxon>Chelicerata</taxon>
        <taxon>Arachnida</taxon>
        <taxon>Araneae</taxon>
        <taxon>Araneomorphae</taxon>
        <taxon>Entelegynae</taxon>
        <taxon>Araneoidea</taxon>
        <taxon>Nephilidae</taxon>
        <taxon>Trichonephila</taxon>
    </lineage>
</organism>
<protein>
    <submittedName>
        <fullName evidence="1">Uncharacterized protein</fullName>
    </submittedName>
</protein>
<dbReference type="EMBL" id="BMAO01020910">
    <property type="protein sequence ID" value="GFQ70705.1"/>
    <property type="molecule type" value="Genomic_DNA"/>
</dbReference>